<dbReference type="Proteomes" id="UP000019260">
    <property type="component" value="Chromosome"/>
</dbReference>
<proteinExistence type="predicted"/>
<dbReference type="InterPro" id="IPR007880">
    <property type="entry name" value="Spiralin"/>
</dbReference>
<organism evidence="2 3">
    <name type="scientific">Spiroplasma mirum ATCC 29335</name>
    <dbReference type="NCBI Taxonomy" id="838561"/>
    <lineage>
        <taxon>Bacteria</taxon>
        <taxon>Bacillati</taxon>
        <taxon>Mycoplasmatota</taxon>
        <taxon>Mollicutes</taxon>
        <taxon>Entomoplasmatales</taxon>
        <taxon>Spiroplasmataceae</taxon>
        <taxon>Spiroplasma</taxon>
    </lineage>
</organism>
<dbReference type="EMBL" id="CP006720">
    <property type="protein sequence ID" value="AHI57808.1"/>
    <property type="molecule type" value="Genomic_DNA"/>
</dbReference>
<dbReference type="PROSITE" id="PS51257">
    <property type="entry name" value="PROKAR_LIPOPROTEIN"/>
    <property type="match status" value="1"/>
</dbReference>
<sequence length="365" mass="38662">MKKLLAILGALGLTATGASSVVACNNNKKEDTNDLTKSFESLYKSDAFNDEALGKWGLTKNNNKYDFNANSLDESTVTSTVTLKDGAIVKQLVKTLPTTPADENDIVAQYTAENQSGITPTNKTITLSVKLTEFKAVKKENVLSWEGTKVTMTVTIQILLEAQQQDISSLQIQVPDQQVADTATVTSDEATTAQDAVKTAVAKAVKAVSPSAVITTDYTIEGIDIIKAGDLSAGVQLDIKAVNGSKLLIGTSPKFIVKFVKKSEQKTDISAVTVQNITQTVADNTILTADEANAAVNSIKAAVQAKIDDLVSGTALDTDYTIDGIDNITTGADVSTPVQLTVKSKSDSTKITGDTQPFTVTFNNQ</sequence>
<keyword evidence="3" id="KW-1185">Reference proteome</keyword>
<protein>
    <recommendedName>
        <fullName evidence="4">Spiralin</fullName>
    </recommendedName>
</protein>
<dbReference type="Pfam" id="PF05215">
    <property type="entry name" value="Spiralin"/>
    <property type="match status" value="2"/>
</dbReference>
<dbReference type="NCBIfam" id="NF045726">
    <property type="entry name" value="XXplasma_LP"/>
    <property type="match status" value="1"/>
</dbReference>
<feature type="chain" id="PRO_5009977241" description="Spiralin" evidence="1">
    <location>
        <begin position="24"/>
        <end position="365"/>
    </location>
</feature>
<reference evidence="2 3" key="1">
    <citation type="submission" date="2013-09" db="EMBL/GenBank/DDBJ databases">
        <title>Complete genome sequence of Spiroplasma mirum suckling mouse cataract agent.</title>
        <authorList>
            <person name="Landry C.A."/>
            <person name="Bastian F.O."/>
            <person name="Thune R.L."/>
        </authorList>
    </citation>
    <scope>NUCLEOTIDE SEQUENCE [LARGE SCALE GENOMIC DNA]</scope>
    <source>
        <strain evidence="2 3">SMCA</strain>
    </source>
</reference>
<name>W0GKN8_9MOLU</name>
<evidence type="ECO:0008006" key="4">
    <source>
        <dbReference type="Google" id="ProtNLM"/>
    </source>
</evidence>
<dbReference type="RefSeq" id="WP_025317195.1">
    <property type="nucleotide sequence ID" value="NZ_CP002082.1"/>
</dbReference>
<accession>W0GKN8</accession>
<dbReference type="AlphaFoldDB" id="W0GKN8"/>
<dbReference type="KEGG" id="smir:SMM_0387"/>
<evidence type="ECO:0000313" key="2">
    <source>
        <dbReference type="EMBL" id="AHI57808.1"/>
    </source>
</evidence>
<dbReference type="InterPro" id="IPR054816">
    <property type="entry name" value="Lipoprotein_mollicutes-type_CS"/>
</dbReference>
<feature type="signal peptide" evidence="1">
    <location>
        <begin position="1"/>
        <end position="23"/>
    </location>
</feature>
<dbReference type="KEGG" id="smia:P344_02305"/>
<keyword evidence="1" id="KW-0732">Signal</keyword>
<dbReference type="HOGENOM" id="CLU_758426_0_0_14"/>
<gene>
    <name evidence="2" type="ORF">P344_02305</name>
</gene>
<evidence type="ECO:0000256" key="1">
    <source>
        <dbReference type="SAM" id="SignalP"/>
    </source>
</evidence>
<evidence type="ECO:0000313" key="3">
    <source>
        <dbReference type="Proteomes" id="UP000019260"/>
    </source>
</evidence>
<dbReference type="NCBIfam" id="NF038029">
    <property type="entry name" value="LP_plasma"/>
    <property type="match status" value="1"/>
</dbReference>
<dbReference type="GO" id="GO:0016020">
    <property type="term" value="C:membrane"/>
    <property type="evidence" value="ECO:0007669"/>
    <property type="project" value="InterPro"/>
</dbReference>
<dbReference type="OrthoDB" id="390336at2"/>
<dbReference type="PATRIC" id="fig|838561.3.peg.442"/>